<dbReference type="EMBL" id="LKHP01000001">
    <property type="protein sequence ID" value="KRQ87848.1"/>
    <property type="molecule type" value="Genomic_DNA"/>
</dbReference>
<dbReference type="InterPro" id="IPR003607">
    <property type="entry name" value="HD/PDEase_dom"/>
</dbReference>
<dbReference type="PROSITE" id="PS51832">
    <property type="entry name" value="HD_GYP"/>
    <property type="match status" value="1"/>
</dbReference>
<dbReference type="PROSITE" id="PS50112">
    <property type="entry name" value="PAS"/>
    <property type="match status" value="1"/>
</dbReference>
<feature type="coiled-coil region" evidence="1">
    <location>
        <begin position="322"/>
        <end position="353"/>
    </location>
</feature>
<dbReference type="GO" id="GO:0071111">
    <property type="term" value="F:cyclic-guanylate-specific phosphodiesterase activity"/>
    <property type="evidence" value="ECO:0007669"/>
    <property type="project" value="UniProtKB-EC"/>
</dbReference>
<dbReference type="RefSeq" id="WP_057975840.1">
    <property type="nucleotide sequence ID" value="NZ_LKHP01000001.1"/>
</dbReference>
<dbReference type="NCBIfam" id="TIGR00229">
    <property type="entry name" value="sensory_box"/>
    <property type="match status" value="1"/>
</dbReference>
<dbReference type="PANTHER" id="PTHR45228">
    <property type="entry name" value="CYCLIC DI-GMP PHOSPHODIESTERASE TM_0186-RELATED"/>
    <property type="match status" value="1"/>
</dbReference>
<dbReference type="CDD" id="cd00077">
    <property type="entry name" value="HDc"/>
    <property type="match status" value="1"/>
</dbReference>
<dbReference type="SMART" id="SM00471">
    <property type="entry name" value="HDc"/>
    <property type="match status" value="1"/>
</dbReference>
<keyword evidence="6" id="KW-0378">Hydrolase</keyword>
<dbReference type="PANTHER" id="PTHR45228:SF1">
    <property type="entry name" value="CYCLIC DI-GMP PHOSPHODIESTERASE TM_0186"/>
    <property type="match status" value="1"/>
</dbReference>
<proteinExistence type="predicted"/>
<evidence type="ECO:0000256" key="1">
    <source>
        <dbReference type="SAM" id="Coils"/>
    </source>
</evidence>
<dbReference type="Gene3D" id="1.10.3210.10">
    <property type="entry name" value="Hypothetical protein af1432"/>
    <property type="match status" value="1"/>
</dbReference>
<dbReference type="CDD" id="cd01949">
    <property type="entry name" value="GGDEF"/>
    <property type="match status" value="1"/>
</dbReference>
<evidence type="ECO:0000259" key="5">
    <source>
        <dbReference type="PROSITE" id="PS51832"/>
    </source>
</evidence>
<evidence type="ECO:0000256" key="2">
    <source>
        <dbReference type="SAM" id="Phobius"/>
    </source>
</evidence>
<dbReference type="SUPFAM" id="SSF109604">
    <property type="entry name" value="HD-domain/PDEase-like"/>
    <property type="match status" value="1"/>
</dbReference>
<evidence type="ECO:0000259" key="3">
    <source>
        <dbReference type="PROSITE" id="PS50112"/>
    </source>
</evidence>
<dbReference type="InterPro" id="IPR052020">
    <property type="entry name" value="Cyclic_di-GMP/3'3'-cGAMP_PDE"/>
</dbReference>
<dbReference type="InterPro" id="IPR043128">
    <property type="entry name" value="Rev_trsase/Diguanyl_cyclase"/>
</dbReference>
<dbReference type="Proteomes" id="UP000052015">
    <property type="component" value="Unassembled WGS sequence"/>
</dbReference>
<dbReference type="Gene3D" id="3.30.450.20">
    <property type="entry name" value="PAS domain"/>
    <property type="match status" value="2"/>
</dbReference>
<dbReference type="OrthoDB" id="9804747at2"/>
<keyword evidence="1" id="KW-0175">Coiled coil</keyword>
<dbReference type="SUPFAM" id="SSF55073">
    <property type="entry name" value="Nucleotide cyclase"/>
    <property type="match status" value="1"/>
</dbReference>
<dbReference type="PROSITE" id="PS50887">
    <property type="entry name" value="GGDEF"/>
    <property type="match status" value="1"/>
</dbReference>
<organism evidence="6 7">
    <name type="scientific">Caloramator mitchellensis</name>
    <dbReference type="NCBI Taxonomy" id="908809"/>
    <lineage>
        <taxon>Bacteria</taxon>
        <taxon>Bacillati</taxon>
        <taxon>Bacillota</taxon>
        <taxon>Clostridia</taxon>
        <taxon>Eubacteriales</taxon>
        <taxon>Clostridiaceae</taxon>
        <taxon>Caloramator</taxon>
    </lineage>
</organism>
<keyword evidence="2" id="KW-1133">Transmembrane helix</keyword>
<keyword evidence="2" id="KW-0472">Membrane</keyword>
<comment type="caution">
    <text evidence="6">The sequence shown here is derived from an EMBL/GenBank/DDBJ whole genome shotgun (WGS) entry which is preliminary data.</text>
</comment>
<dbReference type="InterPro" id="IPR000014">
    <property type="entry name" value="PAS"/>
</dbReference>
<dbReference type="STRING" id="908809.ABG79_00013"/>
<sequence>MKIKRKLTIGILLIPTILLLFFTFSGYLIFSEHLQRMNEDRIKKISIAQIKNIDYAIEDIKDDIFIYINNIEHKDNLYNLIQNDKDIENYLIKTIILDSKSEMFFQGDLNNFNELRNLNIDFQNVEISNFEKNNFAIILSFNSKNLDGKLIFVLSKILFEELLSSIEIEYEGYAYLVDSNGYLLYHPDSSKLGTMVSNAFINGMIDKINKGSKIFIDTGYYYYNNEYKFSLANYNEKYKIYYVIAQNVKEIKYAAYANSISILILGVVIISFTLFVGRYYLKSITKPLDKLTKIIDDTTMHNIAVVDFNDKDDEISKLYNVYNEMTIRLSDAYNELESLYEEIYAQDEELKSQYDELMKSEKNIRELYEYLKALFDNSPDAIVHFDKEHKIIDVNPAFEELFGYSKEECLGRNVDEIVIPKELKEIAIEVTNTLFYNGHVLLEGIRYNREGKQIYVHIKGLLIKINNEVVGGYAIYTDFSESKKYQERLEYLSLHDALTGVYNLAFFQEELKRFSKSREYPITIVMADLNGLKLVNDTLGHLFGDKLIMGCAEAIKKSLRSSDIIARTGGDEFAIILPKANAFLTENILRRIKHNIDLFNEQNKNEGIILSVSFGFATANEAKNLMETFRDADEAMYKNKLLDNFSLRRQTLSVLLATLAEKDFITKGHTDRVKELCEKVGKEIELPLVNMANLMLLAEVHDLGKIAIPDSILLKPDKLTEEEWKIMKQHPEKGYRIALSSTDLSNVAELILKHHERYDGKGYPLGLKKDDIPIECRILAVVDAFDAMTNVRPYNRVKTKEEALMEIKRCSGTQFDPDIVNVFLRVLSA</sequence>
<keyword evidence="7" id="KW-1185">Reference proteome</keyword>
<reference evidence="6 7" key="1">
    <citation type="submission" date="2015-09" db="EMBL/GenBank/DDBJ databases">
        <title>Draft genome sequence of a Caloramator mitchellensis, a moderate thermophile from the Great Artesian Basin of Australia.</title>
        <authorList>
            <person name="Patel B.K."/>
        </authorList>
    </citation>
    <scope>NUCLEOTIDE SEQUENCE [LARGE SCALE GENOMIC DNA]</scope>
    <source>
        <strain evidence="6 7">VF08</strain>
    </source>
</reference>
<name>A0A0R3JWE7_CALMK</name>
<dbReference type="EC" id="3.1.4.52" evidence="6"/>
<dbReference type="Pfam" id="PF13487">
    <property type="entry name" value="HD_5"/>
    <property type="match status" value="1"/>
</dbReference>
<dbReference type="InterPro" id="IPR000160">
    <property type="entry name" value="GGDEF_dom"/>
</dbReference>
<dbReference type="InterPro" id="IPR029787">
    <property type="entry name" value="Nucleotide_cyclase"/>
</dbReference>
<dbReference type="Gene3D" id="3.30.70.270">
    <property type="match status" value="1"/>
</dbReference>
<gene>
    <name evidence="6" type="primary">rpfG_1</name>
    <name evidence="6" type="ORF">ABG79_00013</name>
</gene>
<evidence type="ECO:0000313" key="6">
    <source>
        <dbReference type="EMBL" id="KRQ87848.1"/>
    </source>
</evidence>
<feature type="domain" description="HD-GYP" evidence="5">
    <location>
        <begin position="644"/>
        <end position="829"/>
    </location>
</feature>
<dbReference type="SMART" id="SM00091">
    <property type="entry name" value="PAS"/>
    <property type="match status" value="1"/>
</dbReference>
<accession>A0A0R3JWE7</accession>
<dbReference type="NCBIfam" id="TIGR00254">
    <property type="entry name" value="GGDEF"/>
    <property type="match status" value="1"/>
</dbReference>
<dbReference type="InterPro" id="IPR037522">
    <property type="entry name" value="HD_GYP_dom"/>
</dbReference>
<feature type="transmembrane region" description="Helical" evidence="2">
    <location>
        <begin position="260"/>
        <end position="281"/>
    </location>
</feature>
<feature type="domain" description="PAS" evidence="3">
    <location>
        <begin position="367"/>
        <end position="437"/>
    </location>
</feature>
<keyword evidence="2" id="KW-0812">Transmembrane</keyword>
<dbReference type="SMART" id="SM00267">
    <property type="entry name" value="GGDEF"/>
    <property type="match status" value="1"/>
</dbReference>
<dbReference type="InterPro" id="IPR035965">
    <property type="entry name" value="PAS-like_dom_sf"/>
</dbReference>
<dbReference type="AlphaFoldDB" id="A0A0R3JWE7"/>
<dbReference type="Pfam" id="PF00990">
    <property type="entry name" value="GGDEF"/>
    <property type="match status" value="1"/>
</dbReference>
<evidence type="ECO:0000259" key="4">
    <source>
        <dbReference type="PROSITE" id="PS50887"/>
    </source>
</evidence>
<feature type="domain" description="GGDEF" evidence="4">
    <location>
        <begin position="520"/>
        <end position="657"/>
    </location>
</feature>
<dbReference type="Pfam" id="PF13188">
    <property type="entry name" value="PAS_8"/>
    <property type="match status" value="1"/>
</dbReference>
<protein>
    <submittedName>
        <fullName evidence="6">Cyclic di-GMP phosphodiesterase response regulator RpfG</fullName>
        <ecNumber evidence="6">3.1.4.52</ecNumber>
    </submittedName>
</protein>
<feature type="transmembrane region" description="Helical" evidence="2">
    <location>
        <begin position="7"/>
        <end position="30"/>
    </location>
</feature>
<dbReference type="CDD" id="cd00130">
    <property type="entry name" value="PAS"/>
    <property type="match status" value="1"/>
</dbReference>
<evidence type="ECO:0000313" key="7">
    <source>
        <dbReference type="Proteomes" id="UP000052015"/>
    </source>
</evidence>
<dbReference type="SUPFAM" id="SSF55785">
    <property type="entry name" value="PYP-like sensor domain (PAS domain)"/>
    <property type="match status" value="1"/>
</dbReference>